<comment type="subcellular location">
    <subcellularLocation>
        <location evidence="1">Cell membrane</location>
        <topology evidence="1">Multi-pass membrane protein</topology>
    </subcellularLocation>
</comment>
<dbReference type="EMBL" id="JACSQV010000002">
    <property type="protein sequence ID" value="MBD7917145.1"/>
    <property type="molecule type" value="Genomic_DNA"/>
</dbReference>
<feature type="transmembrane region" description="Helical" evidence="10">
    <location>
        <begin position="245"/>
        <end position="266"/>
    </location>
</feature>
<keyword evidence="5" id="KW-1003">Cell membrane</keyword>
<evidence type="ECO:0000256" key="2">
    <source>
        <dbReference type="ARBA" id="ARBA00006433"/>
    </source>
</evidence>
<evidence type="ECO:0000256" key="4">
    <source>
        <dbReference type="ARBA" id="ARBA00022448"/>
    </source>
</evidence>
<keyword evidence="7" id="KW-0059">Arsenical resistance</keyword>
<dbReference type="Pfam" id="PF03600">
    <property type="entry name" value="CitMHS"/>
    <property type="match status" value="1"/>
</dbReference>
<evidence type="ECO:0000256" key="3">
    <source>
        <dbReference type="ARBA" id="ARBA00009843"/>
    </source>
</evidence>
<gene>
    <name evidence="12" type="ORF">H9657_02485</name>
</gene>
<dbReference type="InterPro" id="IPR004680">
    <property type="entry name" value="Cit_transptr-like_dom"/>
</dbReference>
<organism evidence="12 13">
    <name type="scientific">Cellulomonas avistercoris</name>
    <dbReference type="NCBI Taxonomy" id="2762242"/>
    <lineage>
        <taxon>Bacteria</taxon>
        <taxon>Bacillati</taxon>
        <taxon>Actinomycetota</taxon>
        <taxon>Actinomycetes</taxon>
        <taxon>Micrococcales</taxon>
        <taxon>Cellulomonadaceae</taxon>
        <taxon>Cellulomonas</taxon>
    </lineage>
</organism>
<dbReference type="RefSeq" id="WP_191780027.1">
    <property type="nucleotide sequence ID" value="NZ_JACSQV010000002.1"/>
</dbReference>
<reference evidence="12 13" key="1">
    <citation type="submission" date="2020-08" db="EMBL/GenBank/DDBJ databases">
        <title>A Genomic Blueprint of the Chicken Gut Microbiome.</title>
        <authorList>
            <person name="Gilroy R."/>
            <person name="Ravi A."/>
            <person name="Getino M."/>
            <person name="Pursley I."/>
            <person name="Horton D.L."/>
            <person name="Alikhan N.-F."/>
            <person name="Baker D."/>
            <person name="Gharbi K."/>
            <person name="Hall N."/>
            <person name="Watson M."/>
            <person name="Adriaenssens E.M."/>
            <person name="Foster-Nyarko E."/>
            <person name="Jarju S."/>
            <person name="Secka A."/>
            <person name="Antonio M."/>
            <person name="Oren A."/>
            <person name="Chaudhuri R."/>
            <person name="La Ragione R.M."/>
            <person name="Hildebrand F."/>
            <person name="Pallen M.J."/>
        </authorList>
    </citation>
    <scope>NUCLEOTIDE SEQUENCE [LARGE SCALE GENOMIC DNA]</scope>
    <source>
        <strain evidence="12 13">Sa3CUA2</strain>
    </source>
</reference>
<comment type="similarity">
    <text evidence="3">Belongs to the CitM (TC 2.A.11) transporter family.</text>
</comment>
<feature type="transmembrane region" description="Helical" evidence="10">
    <location>
        <begin position="156"/>
        <end position="176"/>
    </location>
</feature>
<feature type="transmembrane region" description="Helical" evidence="10">
    <location>
        <begin position="75"/>
        <end position="92"/>
    </location>
</feature>
<feature type="transmembrane region" description="Helical" evidence="10">
    <location>
        <begin position="278"/>
        <end position="297"/>
    </location>
</feature>
<evidence type="ECO:0000256" key="5">
    <source>
        <dbReference type="ARBA" id="ARBA00022475"/>
    </source>
</evidence>
<dbReference type="PANTHER" id="PTHR43302:SF5">
    <property type="entry name" value="TRANSPORTER ARSB-RELATED"/>
    <property type="match status" value="1"/>
</dbReference>
<evidence type="ECO:0000256" key="6">
    <source>
        <dbReference type="ARBA" id="ARBA00022692"/>
    </source>
</evidence>
<feature type="transmembrane region" description="Helical" evidence="10">
    <location>
        <begin position="354"/>
        <end position="378"/>
    </location>
</feature>
<evidence type="ECO:0000256" key="7">
    <source>
        <dbReference type="ARBA" id="ARBA00022849"/>
    </source>
</evidence>
<sequence>MTRTLAVGSVLLAAGLLALLAGVLPVPAALALAARVWPVLTFVVAMTVVTELAAGAGLFRAVGAAVARRAHGRTALLWGGVVVLAVLCTVFLSLDTTAVLLTPVVLAVVVHARLDPRPFALVTVWVANTGSMLLPVSNLTNLLAAHHVGGVREFVALTWAPALACVAVPVAVVALVHRRRLRGTYEVGAPEPVEDPVLLRRSAWVVGALLVALVSGAPVWVPAVLAALALLVVTARRRPGTLTPALVPWPLLVLASGLFLAAEAVQEAGLRAVLEQDLAGRGPVGVAATGLIAANTLNNLPAYLVLEPAAAHDPRLLVALLVGVNAGPLITPWASLATLLWHRALVRAGVDVPWGRYVVLGLVVAPLTVAAGTGALVLTT</sequence>
<evidence type="ECO:0000313" key="13">
    <source>
        <dbReference type="Proteomes" id="UP000604241"/>
    </source>
</evidence>
<proteinExistence type="inferred from homology"/>
<evidence type="ECO:0000256" key="8">
    <source>
        <dbReference type="ARBA" id="ARBA00022989"/>
    </source>
</evidence>
<keyword evidence="4" id="KW-0813">Transport</keyword>
<keyword evidence="6 10" id="KW-0812">Transmembrane</keyword>
<evidence type="ECO:0000256" key="10">
    <source>
        <dbReference type="SAM" id="Phobius"/>
    </source>
</evidence>
<comment type="caution">
    <text evidence="12">The sequence shown here is derived from an EMBL/GenBank/DDBJ whole genome shotgun (WGS) entry which is preliminary data.</text>
</comment>
<evidence type="ECO:0000256" key="9">
    <source>
        <dbReference type="ARBA" id="ARBA00023136"/>
    </source>
</evidence>
<evidence type="ECO:0000256" key="1">
    <source>
        <dbReference type="ARBA" id="ARBA00004651"/>
    </source>
</evidence>
<keyword evidence="13" id="KW-1185">Reference proteome</keyword>
<feature type="transmembrane region" description="Helical" evidence="10">
    <location>
        <begin position="317"/>
        <end position="342"/>
    </location>
</feature>
<dbReference type="InterPro" id="IPR000802">
    <property type="entry name" value="Arsenical_pump_ArsB"/>
</dbReference>
<feature type="transmembrane region" description="Helical" evidence="10">
    <location>
        <begin position="204"/>
        <end position="233"/>
    </location>
</feature>
<feature type="transmembrane region" description="Helical" evidence="10">
    <location>
        <begin position="43"/>
        <end position="63"/>
    </location>
</feature>
<keyword evidence="9 10" id="KW-0472">Membrane</keyword>
<accession>A0ABR8Q9R0</accession>
<comment type="similarity">
    <text evidence="2">Belongs to the ArsB family.</text>
</comment>
<evidence type="ECO:0000313" key="12">
    <source>
        <dbReference type="EMBL" id="MBD7917145.1"/>
    </source>
</evidence>
<keyword evidence="8 10" id="KW-1133">Transmembrane helix</keyword>
<protein>
    <submittedName>
        <fullName evidence="12">Arsenic transporter</fullName>
    </submittedName>
</protein>
<evidence type="ECO:0000259" key="11">
    <source>
        <dbReference type="Pfam" id="PF03600"/>
    </source>
</evidence>
<dbReference type="PANTHER" id="PTHR43302">
    <property type="entry name" value="TRANSPORTER ARSB-RELATED"/>
    <property type="match status" value="1"/>
</dbReference>
<feature type="domain" description="Citrate transporter-like" evidence="11">
    <location>
        <begin position="8"/>
        <end position="312"/>
    </location>
</feature>
<dbReference type="PRINTS" id="PR00758">
    <property type="entry name" value="ARSENICPUMP"/>
</dbReference>
<name>A0ABR8Q9R0_9CELL</name>
<feature type="transmembrane region" description="Helical" evidence="10">
    <location>
        <begin position="119"/>
        <end position="136"/>
    </location>
</feature>
<dbReference type="Proteomes" id="UP000604241">
    <property type="component" value="Unassembled WGS sequence"/>
</dbReference>